<evidence type="ECO:0000313" key="2">
    <source>
        <dbReference type="Proteomes" id="UP000197153"/>
    </source>
</evidence>
<dbReference type="EMBL" id="CP022112">
    <property type="protein sequence ID" value="ASG24510.1"/>
    <property type="molecule type" value="Genomic_DNA"/>
</dbReference>
<keyword evidence="2" id="KW-1185">Reference proteome</keyword>
<dbReference type="Pfam" id="PF05013">
    <property type="entry name" value="FGase"/>
    <property type="match status" value="1"/>
</dbReference>
<dbReference type="InterPro" id="IPR007709">
    <property type="entry name" value="N-FG_amidohydro"/>
</dbReference>
<organism evidence="1 2">
    <name type="scientific">Nitrospirillum viridazoti CBAmc</name>
    <dbReference type="NCBI Taxonomy" id="1441467"/>
    <lineage>
        <taxon>Bacteria</taxon>
        <taxon>Pseudomonadati</taxon>
        <taxon>Pseudomonadota</taxon>
        <taxon>Alphaproteobacteria</taxon>
        <taxon>Rhodospirillales</taxon>
        <taxon>Azospirillaceae</taxon>
        <taxon>Nitrospirillum</taxon>
        <taxon>Nitrospirillum viridazoti</taxon>
    </lineage>
</organism>
<dbReference type="InterPro" id="IPR010247">
    <property type="entry name" value="HutG_amidohyd"/>
</dbReference>
<gene>
    <name evidence="1" type="primary">hutG</name>
    <name evidence="1" type="ORF">Y958_26935</name>
</gene>
<dbReference type="NCBIfam" id="TIGR02017">
    <property type="entry name" value="hutG_amidohyd"/>
    <property type="match status" value="1"/>
</dbReference>
<name>A0A248K116_9PROT</name>
<reference evidence="1 2" key="1">
    <citation type="submission" date="2017-06" db="EMBL/GenBank/DDBJ databases">
        <title>Complete genome sequence of Nitrospirillum amazonense strain CBAmC, an endophytic nitrogen-fixing and plant growth-promoting bacterium, isolated from sugarcane.</title>
        <authorList>
            <person name="Schwab S."/>
            <person name="dos Santos Teixeira K.R."/>
            <person name="Simoes Araujo J.L."/>
            <person name="Soares Vidal M."/>
            <person name="Borges de Freitas H.R."/>
            <person name="Rivello Crivelaro A.L."/>
            <person name="Bueno de Camargo Nunes A."/>
            <person name="dos Santos C.M."/>
            <person name="Palmeira da Silva Rosa D."/>
            <person name="da Silva Padilha D."/>
            <person name="da Silva E."/>
            <person name="Araujo Terra L."/>
            <person name="Soares Mendes V."/>
            <person name="Farinelli L."/>
            <person name="Magalhaes Cruz L."/>
            <person name="Baldani J.I."/>
        </authorList>
    </citation>
    <scope>NUCLEOTIDE SEQUENCE [LARGE SCALE GENOMIC DNA]</scope>
    <source>
        <strain evidence="1 2">CBAmC</strain>
    </source>
</reference>
<protein>
    <submittedName>
        <fullName evidence="1">N-formylglutamate deformylase</fullName>
    </submittedName>
</protein>
<proteinExistence type="predicted"/>
<dbReference type="SUPFAM" id="SSF53187">
    <property type="entry name" value="Zn-dependent exopeptidases"/>
    <property type="match status" value="1"/>
</dbReference>
<dbReference type="RefSeq" id="WP_088874935.1">
    <property type="nucleotide sequence ID" value="NZ_CP022112.1"/>
</dbReference>
<accession>A0A248K116</accession>
<dbReference type="KEGG" id="nao:Y958_26935"/>
<dbReference type="AlphaFoldDB" id="A0A248K116"/>
<evidence type="ECO:0000313" key="1">
    <source>
        <dbReference type="EMBL" id="ASG24510.1"/>
    </source>
</evidence>
<sequence>MTDWLEIHRGAAPLVVTFPHTGTDIPDGLLGRFASPWLARKDADWWIDRLYAFAADMGATTIRTRLSRSVIDVNRDPSGASLYPGQATTDLCPVTTFDGEPLYAGATPDAADIAARRTAYFDPYHDAIRAELARLRRNHGAVVLYDAHSIRSVIPRLFDGPLPQFNIGTNGGATCDGALATAVHDRCAASGHSHVLNGRFKGGWTTRHYGRPAEGIHAIQMELAIRGYLAEPDEPGPDTWPPPFDPAYARPLVTVLTGILDDCLAFATSLGRTL</sequence>
<dbReference type="Gene3D" id="3.40.630.40">
    <property type="entry name" value="Zn-dependent exopeptidases"/>
    <property type="match status" value="1"/>
</dbReference>
<dbReference type="Proteomes" id="UP000197153">
    <property type="component" value="Chromosome 3"/>
</dbReference>